<evidence type="ECO:0000313" key="1">
    <source>
        <dbReference type="EMBL" id="KAI6089779.1"/>
    </source>
</evidence>
<dbReference type="EMBL" id="MU394294">
    <property type="protein sequence ID" value="KAI6089779.1"/>
    <property type="molecule type" value="Genomic_DNA"/>
</dbReference>
<name>A0ACC0DAJ9_9PEZI</name>
<evidence type="ECO:0000313" key="2">
    <source>
        <dbReference type="Proteomes" id="UP001497680"/>
    </source>
</evidence>
<reference evidence="1 2" key="1">
    <citation type="journal article" date="2022" name="New Phytol.">
        <title>Ecological generalism drives hyperdiversity of secondary metabolite gene clusters in xylarialean endophytes.</title>
        <authorList>
            <person name="Franco M.E.E."/>
            <person name="Wisecaver J.H."/>
            <person name="Arnold A.E."/>
            <person name="Ju Y.M."/>
            <person name="Slot J.C."/>
            <person name="Ahrendt S."/>
            <person name="Moore L.P."/>
            <person name="Eastman K.E."/>
            <person name="Scott K."/>
            <person name="Konkel Z."/>
            <person name="Mondo S.J."/>
            <person name="Kuo A."/>
            <person name="Hayes R.D."/>
            <person name="Haridas S."/>
            <person name="Andreopoulos B."/>
            <person name="Riley R."/>
            <person name="LaButti K."/>
            <person name="Pangilinan J."/>
            <person name="Lipzen A."/>
            <person name="Amirebrahimi M."/>
            <person name="Yan J."/>
            <person name="Adam C."/>
            <person name="Keymanesh K."/>
            <person name="Ng V."/>
            <person name="Louie K."/>
            <person name="Northen T."/>
            <person name="Drula E."/>
            <person name="Henrissat B."/>
            <person name="Hsieh H.M."/>
            <person name="Youens-Clark K."/>
            <person name="Lutzoni F."/>
            <person name="Miadlikowska J."/>
            <person name="Eastwood D.C."/>
            <person name="Hamelin R.C."/>
            <person name="Grigoriev I.V."/>
            <person name="U'Ren J.M."/>
        </authorList>
    </citation>
    <scope>NUCLEOTIDE SEQUENCE [LARGE SCALE GENOMIC DNA]</scope>
    <source>
        <strain evidence="1 2">ER1909</strain>
    </source>
</reference>
<dbReference type="Proteomes" id="UP001497680">
    <property type="component" value="Unassembled WGS sequence"/>
</dbReference>
<proteinExistence type="predicted"/>
<protein>
    <submittedName>
        <fullName evidence="1">Uncharacterized protein</fullName>
    </submittedName>
</protein>
<keyword evidence="2" id="KW-1185">Reference proteome</keyword>
<organism evidence="1 2">
    <name type="scientific">Hypoxylon rubiginosum</name>
    <dbReference type="NCBI Taxonomy" id="110542"/>
    <lineage>
        <taxon>Eukaryota</taxon>
        <taxon>Fungi</taxon>
        <taxon>Dikarya</taxon>
        <taxon>Ascomycota</taxon>
        <taxon>Pezizomycotina</taxon>
        <taxon>Sordariomycetes</taxon>
        <taxon>Xylariomycetidae</taxon>
        <taxon>Xylariales</taxon>
        <taxon>Hypoxylaceae</taxon>
        <taxon>Hypoxylon</taxon>
    </lineage>
</organism>
<gene>
    <name evidence="1" type="ORF">F4821DRAFT_52744</name>
</gene>
<accession>A0ACC0DAJ9</accession>
<comment type="caution">
    <text evidence="1">The sequence shown here is derived from an EMBL/GenBank/DDBJ whole genome shotgun (WGS) entry which is preliminary data.</text>
</comment>
<sequence>MSSNSPTYIPSPNWDIPADSDIVVLGRLIKDPKNPESKIPYSSTDPVPPAKIYEGEKIDWQTTLDKLRSGNIGLWAKCLQAIGGQLSFNQLKSSMEDHKFANLETKYFLPEDEYLALAIKDTGVQAYLQVHNWRVPVYLITGIKIARGASVSTESSTDRSAKAEVKMDATSADVPVEVGPEASWESKKKSGTSYGGSTDYIFAYQLMEMRPKKGGKPSSNKTHVKGAVFGRGEEGGDIALDIRDTFGIEEVNLGFLDTWEPIDQVKQDGI</sequence>